<keyword evidence="2" id="KW-1185">Reference proteome</keyword>
<dbReference type="RefSeq" id="WP_285871766.1">
    <property type="nucleotide sequence ID" value="NZ_JARFYM010000029.1"/>
</dbReference>
<reference evidence="1" key="1">
    <citation type="submission" date="2023-06" db="EMBL/GenBank/DDBJ databases">
        <title>Phylogenetic Diversity of Rhizobium strains.</title>
        <authorList>
            <person name="Moura F.T."/>
            <person name="Helene L.C.F."/>
            <person name="Hungria M."/>
        </authorList>
    </citation>
    <scope>NUCLEOTIDE SEQUENCE</scope>
    <source>
        <strain evidence="1">CCGE526</strain>
    </source>
</reference>
<organism evidence="1 2">
    <name type="scientific">Rhizobium mayense</name>
    <dbReference type="NCBI Taxonomy" id="1312184"/>
    <lineage>
        <taxon>Bacteria</taxon>
        <taxon>Pseudomonadati</taxon>
        <taxon>Pseudomonadota</taxon>
        <taxon>Alphaproteobacteria</taxon>
        <taxon>Hyphomicrobiales</taxon>
        <taxon>Rhizobiaceae</taxon>
        <taxon>Rhizobium/Agrobacterium group</taxon>
        <taxon>Rhizobium</taxon>
    </lineage>
</organism>
<evidence type="ECO:0000313" key="1">
    <source>
        <dbReference type="EMBL" id="MDL2402375.1"/>
    </source>
</evidence>
<evidence type="ECO:0000313" key="2">
    <source>
        <dbReference type="Proteomes" id="UP001172645"/>
    </source>
</evidence>
<sequence>MVTPIDNAVAVRIASQAAEQPKVWSLTNDFRWAIWNIRLPSDICGSIIQQSTAAVFVFLLNCWSVSTVPLPETGILTRLHQSPWSNPIHAGLKAEPTATSPSTILV</sequence>
<proteinExistence type="predicted"/>
<accession>A0ABT7K190</accession>
<dbReference type="EMBL" id="JARFYM010000029">
    <property type="protein sequence ID" value="MDL2402375.1"/>
    <property type="molecule type" value="Genomic_DNA"/>
</dbReference>
<dbReference type="Proteomes" id="UP001172645">
    <property type="component" value="Unassembled WGS sequence"/>
</dbReference>
<gene>
    <name evidence="1" type="ORF">PY649_26060</name>
</gene>
<name>A0ABT7K190_9HYPH</name>
<comment type="caution">
    <text evidence="1">The sequence shown here is derived from an EMBL/GenBank/DDBJ whole genome shotgun (WGS) entry which is preliminary data.</text>
</comment>
<protein>
    <submittedName>
        <fullName evidence="1">Uncharacterized protein</fullName>
    </submittedName>
</protein>